<evidence type="ECO:0000313" key="1">
    <source>
        <dbReference type="EMBL" id="EMD84351.1"/>
    </source>
</evidence>
<dbReference type="OrthoDB" id="312624at2"/>
<dbReference type="RefSeq" id="WP_008599678.1">
    <property type="nucleotide sequence ID" value="NZ_AMRV01000001.1"/>
</dbReference>
<dbReference type="PANTHER" id="PTHR42877:SF4">
    <property type="entry name" value="FAD_NAD(P)-BINDING DOMAIN-CONTAINING PROTEIN-RELATED"/>
    <property type="match status" value="1"/>
</dbReference>
<dbReference type="PANTHER" id="PTHR42877">
    <property type="entry name" value="L-ORNITHINE N(5)-MONOOXYGENASE-RELATED"/>
    <property type="match status" value="1"/>
</dbReference>
<protein>
    <submittedName>
        <fullName evidence="1">Cyclohexanone monooxygenase</fullName>
    </submittedName>
</protein>
<dbReference type="Gene3D" id="3.50.50.60">
    <property type="entry name" value="FAD/NAD(P)-binding domain"/>
    <property type="match status" value="2"/>
</dbReference>
<comment type="caution">
    <text evidence="1">The sequence shown here is derived from an EMBL/GenBank/DDBJ whole genome shotgun (WGS) entry which is preliminary data.</text>
</comment>
<dbReference type="PRINTS" id="PR00411">
    <property type="entry name" value="PNDRDTASEI"/>
</dbReference>
<sequence>MDEGSPSARTRIDMAPRLTAIIVGAGMSGLLAGIRLKREGIDSFVILEKSADVGGVWHENTYPGASCDTPSPVYAYSFRSKPDWSRMFAAQPEILEYFRDAADDTGLRPHIAFNVEAQGAVFEEREGLWHVSASGERSWTARFLILATGQLNRPLVPDVPGKRDFAGVQFHSARWNHNANIAGKRVVAVGTGASAVQYVPHLAQNAGQLTVVQRSANWIVPRKDFAFSHGWQTGFRWFPILQTMLRAYAFSRRELAHRAIGNPGGLMARRLENTARRHLEEQVPDPVLRRKLTPGHPPGCKPLLVTNDYYPALMRKNVELVTAPVTRVHQTGVELANGMRIPAEILIWGTGFHTASAIAPVEVTGLEGQDLRDKWEKGAYAYKGTLVSGFPNMAVLYGPNTHIEHNSMIFIAERQMDFTIQMIRTVLGRDLRYADVRADAEAAWNEALRRRLGRSVWAADCESWYKHDGRIPNNWPGTASAFAWNMRSLEEREFDLCSRSVPGMTGQFV</sequence>
<reference evidence="1 2" key="1">
    <citation type="journal article" date="2013" name="Genome Announc.">
        <title>Draft Genome Sequence of Strain JLT2015T, Belonging to the Family Sphingomonadaceae of the Alphaproteobacteria.</title>
        <authorList>
            <person name="Tang K."/>
            <person name="Liu K."/>
            <person name="Li S."/>
            <person name="Jiao N."/>
        </authorList>
    </citation>
    <scope>NUCLEOTIDE SEQUENCE [LARGE SCALE GENOMIC DNA]</scope>
    <source>
        <strain evidence="1 2">JLT2015</strain>
    </source>
</reference>
<dbReference type="GO" id="GO:0004497">
    <property type="term" value="F:monooxygenase activity"/>
    <property type="evidence" value="ECO:0007669"/>
    <property type="project" value="UniProtKB-KW"/>
</dbReference>
<proteinExistence type="predicted"/>
<dbReference type="InterPro" id="IPR051209">
    <property type="entry name" value="FAD-bind_Monooxygenase_sf"/>
</dbReference>
<keyword evidence="2" id="KW-1185">Reference proteome</keyword>
<name>M2TRG0_9SPHN</name>
<dbReference type="Proteomes" id="UP000011717">
    <property type="component" value="Unassembled WGS sequence"/>
</dbReference>
<keyword evidence="1" id="KW-0560">Oxidoreductase</keyword>
<evidence type="ECO:0000313" key="2">
    <source>
        <dbReference type="Proteomes" id="UP000011717"/>
    </source>
</evidence>
<dbReference type="InterPro" id="IPR036188">
    <property type="entry name" value="FAD/NAD-bd_sf"/>
</dbReference>
<dbReference type="EMBL" id="AMRV01000001">
    <property type="protein sequence ID" value="EMD84351.1"/>
    <property type="molecule type" value="Genomic_DNA"/>
</dbReference>
<keyword evidence="1" id="KW-0503">Monooxygenase</keyword>
<dbReference type="SUPFAM" id="SSF51905">
    <property type="entry name" value="FAD/NAD(P)-binding domain"/>
    <property type="match status" value="1"/>
</dbReference>
<gene>
    <name evidence="1" type="ORF">C725_0281</name>
</gene>
<accession>M2TRG0</accession>
<dbReference type="Pfam" id="PF13738">
    <property type="entry name" value="Pyr_redox_3"/>
    <property type="match status" value="1"/>
</dbReference>
<organism evidence="1 2">
    <name type="scientific">Pacificimonas flava</name>
    <dbReference type="NCBI Taxonomy" id="1234595"/>
    <lineage>
        <taxon>Bacteria</taxon>
        <taxon>Pseudomonadati</taxon>
        <taxon>Pseudomonadota</taxon>
        <taxon>Alphaproteobacteria</taxon>
        <taxon>Sphingomonadales</taxon>
        <taxon>Sphingosinicellaceae</taxon>
        <taxon>Pacificimonas</taxon>
    </lineage>
</organism>
<dbReference type="AlphaFoldDB" id="M2TRG0"/>